<sequence>MSGHDPDHTPQPITTAAVTALPDHAAVPLAQAVMIPQQLAPPSETQPSPDSTLAQPTTSRPSTPSGRTMNEKEQLGTPNGQHGASKRSLVEDPADHLVPTALRRTSSSSSSDEDEKAQAKKKLGLFKKKDKTDKDTKKKDDKDDDHKPVSIPQLFRFATPLELTLNFIGLFLACTAGATQPLMTLIFGQLTSAFNDFGRIARQIQTQGLTPENAAALARAKVTLKKQAGNNALYLMAIGLGLFLCTYVYMLIFNWTCERQNKRIREKYLHAVLRQEIAYFDELGAGEVATRIMSDCNLVQTGIGEKIPIASSFIATFITGFALAYARQAKLAGAMTSILPVIMITGAIMGIGTTKYTTGSLKWVSKGGTLAEEIISSIRTVQAFGTMSVLGDKFNGFIAKSRAMGIKGSLIEGTGLCIMFFAIYASYALAFFYGGILIAKGEADGGLVINVFMSILIGSFSLAMLAPEMQAVGKAQSAAAKIWATIDRVPTIEPDDPNGLKPDNVIGEIAFEQVQFHYPSRPNVPILKGLSTTFEAGKTSALVGASGSGKSTVIQLIERFYDPISGRVTLDGVDIRKLNLKWFRQQIGFVQQEPVLFATTVRGNVEHGLIGSKWENAPDDVRYELVKNACINANADSFISKLPDGYDTIVGERGMLLSGGQKQRVAIARAIVSDPRILLLDEATSALDGLSERVVQDALDKASVGRTTIVIAHRLATIKDADTIIVMGGGEIIEQGTHNELLDSEHGAYALLVQNQKLSQKAADDTGEDVTDTEDEDVDEVVVPGSPLSERAGFDPPTRKLSRQITGRSIASAALEQRRQTREDEEKASRKVPFLKLFVRLLKLNRAQWKFYLMGFIGAICSGMVYPAMGILFGLAISDFELTDTKELRSALNNRALWYFIVAILAALFIFIQIWGFSRSGWELASLLRTKLFKAVLGHDIEWFDEEENSTGGVTSNLSDQPQKVQGLMGVTLGSIIQSLATLVGGCIIGLCYGPLLALIGIACIPLVISSGYIRLRVVVLKEEKNKKWNAASAQLASEAAGAVRTVASLTREADVDRIYSEALRIPYDISNRTAIYSQLLYAASQGIAFLVIALVFYIGALWMIDGKYDTATFFTTLMATLFAAIQAGNVFMFVPDASSASSASRSVFRLLDNEANIDGTSNDGIMLDPEKVQGHLRLENIHFRYPSRPGVRVLRNLTVDIPAGKYVALVGPSGCGKSTSIQMIERFYDPQAGTVKFDGVDIKDLNVASYRSHLALVSQEPTLYAGTVRFNILLGASKPMDQVTEEEIVTACKEANIYDFIMSLPDGFETDVGGKGSQLSGGQKQRIAIARALIRNPKVLLLDEATAALDSTSERVVQQALDNASKGRSVVAIAHRLSTIQNADIIYFIDQGKEVEIGTHAQLLARKGRYYDLVMMQSLSKIE</sequence>
<evidence type="ECO:0000313" key="16">
    <source>
        <dbReference type="EMBL" id="BEI93399.1"/>
    </source>
</evidence>
<dbReference type="InterPro" id="IPR027417">
    <property type="entry name" value="P-loop_NTPase"/>
</dbReference>
<dbReference type="SMART" id="SM00382">
    <property type="entry name" value="AAA"/>
    <property type="match status" value="2"/>
</dbReference>
<dbReference type="FunFam" id="3.40.50.300:FF:000066">
    <property type="entry name" value="ABC transporter B family member 1"/>
    <property type="match status" value="1"/>
</dbReference>
<keyword evidence="8 13" id="KW-1133">Transmembrane helix</keyword>
<feature type="compositionally biased region" description="Low complexity" evidence="12">
    <location>
        <begin position="56"/>
        <end position="65"/>
    </location>
</feature>
<feature type="region of interest" description="Disordered" evidence="12">
    <location>
        <begin position="33"/>
        <end position="148"/>
    </location>
</feature>
<feature type="transmembrane region" description="Helical" evidence="13">
    <location>
        <begin position="445"/>
        <end position="466"/>
    </location>
</feature>
<proteinExistence type="inferred from homology"/>
<feature type="domain" description="ABC transmembrane type-1" evidence="15">
    <location>
        <begin position="167"/>
        <end position="474"/>
    </location>
</feature>
<feature type="compositionally biased region" description="Basic residues" evidence="12">
    <location>
        <begin position="119"/>
        <end position="129"/>
    </location>
</feature>
<feature type="compositionally biased region" description="Basic and acidic residues" evidence="12">
    <location>
        <begin position="130"/>
        <end position="148"/>
    </location>
</feature>
<dbReference type="PANTHER" id="PTHR43394">
    <property type="entry name" value="ATP-DEPENDENT PERMEASE MDL1, MITOCHONDRIAL"/>
    <property type="match status" value="1"/>
</dbReference>
<dbReference type="InterPro" id="IPR003593">
    <property type="entry name" value="AAA+_ATPase"/>
</dbReference>
<dbReference type="CDD" id="cd18578">
    <property type="entry name" value="ABC_6TM_Pgp_ABCB1_D2_like"/>
    <property type="match status" value="1"/>
</dbReference>
<evidence type="ECO:0000256" key="8">
    <source>
        <dbReference type="ARBA" id="ARBA00022989"/>
    </source>
</evidence>
<dbReference type="Gene3D" id="1.20.1560.10">
    <property type="entry name" value="ABC transporter type 1, transmembrane domain"/>
    <property type="match status" value="1"/>
</dbReference>
<evidence type="ECO:0000259" key="14">
    <source>
        <dbReference type="PROSITE" id="PS50893"/>
    </source>
</evidence>
<feature type="transmembrane region" description="Helical" evidence="13">
    <location>
        <begin position="332"/>
        <end position="352"/>
    </location>
</feature>
<accession>A0AA48L7H6</accession>
<feature type="transmembrane region" description="Helical" evidence="13">
    <location>
        <begin position="232"/>
        <end position="257"/>
    </location>
</feature>
<dbReference type="PANTHER" id="PTHR43394:SF27">
    <property type="entry name" value="ATP-DEPENDENT TRANSLOCASE ABCB1-LIKE"/>
    <property type="match status" value="1"/>
</dbReference>
<keyword evidence="6" id="KW-0547">Nucleotide-binding</keyword>
<dbReference type="FunFam" id="1.20.1560.10:FF:000102">
    <property type="entry name" value="ABC multidrug transporter Mdr1"/>
    <property type="match status" value="1"/>
</dbReference>
<reference evidence="16" key="1">
    <citation type="journal article" date="2023" name="BMC Genomics">
        <title>Chromosome-level genome assemblies of Cutaneotrichosporon spp. (Trichosporonales, Basidiomycota) reveal imbalanced evolution between nucleotide sequences and chromosome synteny.</title>
        <authorList>
            <person name="Kobayashi Y."/>
            <person name="Kayamori A."/>
            <person name="Aoki K."/>
            <person name="Shiwa Y."/>
            <person name="Matsutani M."/>
            <person name="Fujita N."/>
            <person name="Sugita T."/>
            <person name="Iwasaki W."/>
            <person name="Tanaka N."/>
            <person name="Takashima M."/>
        </authorList>
    </citation>
    <scope>NUCLEOTIDE SEQUENCE</scope>
    <source>
        <strain evidence="16">HIS019</strain>
    </source>
</reference>
<dbReference type="PROSITE" id="PS00211">
    <property type="entry name" value="ABC_TRANSPORTER_1"/>
    <property type="match status" value="2"/>
</dbReference>
<dbReference type="Pfam" id="PF00664">
    <property type="entry name" value="ABC_membrane"/>
    <property type="match status" value="2"/>
</dbReference>
<feature type="domain" description="ABC transporter" evidence="14">
    <location>
        <begin position="1177"/>
        <end position="1417"/>
    </location>
</feature>
<evidence type="ECO:0000256" key="10">
    <source>
        <dbReference type="ARBA" id="ARBA00023180"/>
    </source>
</evidence>
<evidence type="ECO:0000259" key="15">
    <source>
        <dbReference type="PROSITE" id="PS50929"/>
    </source>
</evidence>
<evidence type="ECO:0000256" key="5">
    <source>
        <dbReference type="ARBA" id="ARBA00022737"/>
    </source>
</evidence>
<keyword evidence="17" id="KW-1185">Reference proteome</keyword>
<keyword evidence="3" id="KW-0813">Transport</keyword>
<dbReference type="GO" id="GO:0005886">
    <property type="term" value="C:plasma membrane"/>
    <property type="evidence" value="ECO:0007669"/>
    <property type="project" value="UniProtKB-SubCell"/>
</dbReference>
<dbReference type="GO" id="GO:0005743">
    <property type="term" value="C:mitochondrial inner membrane"/>
    <property type="evidence" value="ECO:0007669"/>
    <property type="project" value="TreeGrafter"/>
</dbReference>
<keyword evidence="5" id="KW-0677">Repeat</keyword>
<evidence type="ECO:0000256" key="7">
    <source>
        <dbReference type="ARBA" id="ARBA00022840"/>
    </source>
</evidence>
<gene>
    <name evidence="16" type="ORF">CcaverHIS019_0510270</name>
</gene>
<feature type="transmembrane region" description="Helical" evidence="13">
    <location>
        <begin position="851"/>
        <end position="877"/>
    </location>
</feature>
<dbReference type="Proteomes" id="UP001233271">
    <property type="component" value="Chromosome 5"/>
</dbReference>
<dbReference type="GO" id="GO:0090374">
    <property type="term" value="P:oligopeptide export from mitochondrion"/>
    <property type="evidence" value="ECO:0007669"/>
    <property type="project" value="TreeGrafter"/>
</dbReference>
<evidence type="ECO:0000313" key="17">
    <source>
        <dbReference type="Proteomes" id="UP001233271"/>
    </source>
</evidence>
<comment type="subcellular location">
    <subcellularLocation>
        <location evidence="1">Cell membrane</location>
        <topology evidence="1">Multi-pass membrane protein</topology>
    </subcellularLocation>
</comment>
<dbReference type="PROSITE" id="PS50929">
    <property type="entry name" value="ABC_TM1F"/>
    <property type="match status" value="2"/>
</dbReference>
<dbReference type="GO" id="GO:0015421">
    <property type="term" value="F:ABC-type oligopeptide transporter activity"/>
    <property type="evidence" value="ECO:0007669"/>
    <property type="project" value="TreeGrafter"/>
</dbReference>
<dbReference type="Gene3D" id="3.40.50.300">
    <property type="entry name" value="P-loop containing nucleotide triphosphate hydrolases"/>
    <property type="match status" value="2"/>
</dbReference>
<protein>
    <recommendedName>
        <fullName evidence="18">P-loop containing nucleoside triphosphate hydrolase protein</fullName>
    </recommendedName>
</protein>
<evidence type="ECO:0000256" key="12">
    <source>
        <dbReference type="SAM" id="MobiDB-lite"/>
    </source>
</evidence>
<evidence type="ECO:0000256" key="3">
    <source>
        <dbReference type="ARBA" id="ARBA00022448"/>
    </source>
</evidence>
<dbReference type="EMBL" id="AP028216">
    <property type="protein sequence ID" value="BEI93399.1"/>
    <property type="molecule type" value="Genomic_DNA"/>
</dbReference>
<comment type="subunit">
    <text evidence="11">Interacts with 1-naphthylphthalamic acid (NPA).</text>
</comment>
<feature type="domain" description="ABC transporter" evidence="14">
    <location>
        <begin position="509"/>
        <end position="754"/>
    </location>
</feature>
<dbReference type="CDD" id="cd18577">
    <property type="entry name" value="ABC_6TM_Pgp_ABCB1_D1_like"/>
    <property type="match status" value="1"/>
</dbReference>
<dbReference type="KEGG" id="ccac:CcaHIS019_0510270"/>
<dbReference type="GO" id="GO:0005524">
    <property type="term" value="F:ATP binding"/>
    <property type="evidence" value="ECO:0007669"/>
    <property type="project" value="UniProtKB-KW"/>
</dbReference>
<evidence type="ECO:0000256" key="6">
    <source>
        <dbReference type="ARBA" id="ARBA00022741"/>
    </source>
</evidence>
<comment type="similarity">
    <text evidence="2">Belongs to the ABC transporter superfamily. ABCB family. Multidrug resistance exporter (TC 3.A.1.201) subfamily.</text>
</comment>
<dbReference type="CDD" id="cd03249">
    <property type="entry name" value="ABC_MTABC3_MDL1_MDL2"/>
    <property type="match status" value="2"/>
</dbReference>
<dbReference type="InterPro" id="IPR017871">
    <property type="entry name" value="ABC_transporter-like_CS"/>
</dbReference>
<dbReference type="PROSITE" id="PS50893">
    <property type="entry name" value="ABC_TRANSPORTER_2"/>
    <property type="match status" value="2"/>
</dbReference>
<organism evidence="16 17">
    <name type="scientific">Cutaneotrichosporon cavernicola</name>
    <dbReference type="NCBI Taxonomy" id="279322"/>
    <lineage>
        <taxon>Eukaryota</taxon>
        <taxon>Fungi</taxon>
        <taxon>Dikarya</taxon>
        <taxon>Basidiomycota</taxon>
        <taxon>Agaricomycotina</taxon>
        <taxon>Tremellomycetes</taxon>
        <taxon>Trichosporonales</taxon>
        <taxon>Trichosporonaceae</taxon>
        <taxon>Cutaneotrichosporon</taxon>
    </lineage>
</organism>
<feature type="compositionally biased region" description="Polar residues" evidence="12">
    <location>
        <begin position="43"/>
        <end position="55"/>
    </location>
</feature>
<dbReference type="InterPro" id="IPR036640">
    <property type="entry name" value="ABC1_TM_sf"/>
</dbReference>
<evidence type="ECO:0000256" key="9">
    <source>
        <dbReference type="ARBA" id="ARBA00023136"/>
    </source>
</evidence>
<feature type="transmembrane region" description="Helical" evidence="13">
    <location>
        <begin position="410"/>
        <end position="433"/>
    </location>
</feature>
<evidence type="ECO:0000256" key="1">
    <source>
        <dbReference type="ARBA" id="ARBA00004651"/>
    </source>
</evidence>
<dbReference type="InterPro" id="IPR011527">
    <property type="entry name" value="ABC1_TM_dom"/>
</dbReference>
<dbReference type="SUPFAM" id="SSF90123">
    <property type="entry name" value="ABC transporter transmembrane region"/>
    <property type="match status" value="2"/>
</dbReference>
<evidence type="ECO:0000256" key="13">
    <source>
        <dbReference type="SAM" id="Phobius"/>
    </source>
</evidence>
<dbReference type="GO" id="GO:0016887">
    <property type="term" value="F:ATP hydrolysis activity"/>
    <property type="evidence" value="ECO:0007669"/>
    <property type="project" value="InterPro"/>
</dbReference>
<keyword evidence="9 13" id="KW-0472">Membrane</keyword>
<dbReference type="GeneID" id="85497269"/>
<keyword evidence="7" id="KW-0067">ATP-binding</keyword>
<evidence type="ECO:0000256" key="4">
    <source>
        <dbReference type="ARBA" id="ARBA00022692"/>
    </source>
</evidence>
<dbReference type="InterPro" id="IPR003439">
    <property type="entry name" value="ABC_transporter-like_ATP-bd"/>
</dbReference>
<evidence type="ECO:0008006" key="18">
    <source>
        <dbReference type="Google" id="ProtNLM"/>
    </source>
</evidence>
<feature type="transmembrane region" description="Helical" evidence="13">
    <location>
        <begin position="1080"/>
        <end position="1105"/>
    </location>
</feature>
<dbReference type="Pfam" id="PF00005">
    <property type="entry name" value="ABC_tran"/>
    <property type="match status" value="2"/>
</dbReference>
<feature type="domain" description="ABC transmembrane type-1" evidence="15">
    <location>
        <begin position="853"/>
        <end position="1140"/>
    </location>
</feature>
<feature type="transmembrane region" description="Helical" evidence="13">
    <location>
        <begin position="997"/>
        <end position="1016"/>
    </location>
</feature>
<evidence type="ECO:0000256" key="2">
    <source>
        <dbReference type="ARBA" id="ARBA00007577"/>
    </source>
</evidence>
<dbReference type="InterPro" id="IPR039421">
    <property type="entry name" value="Type_1_exporter"/>
</dbReference>
<keyword evidence="10" id="KW-0325">Glycoprotein</keyword>
<keyword evidence="4 13" id="KW-0812">Transmembrane</keyword>
<evidence type="ECO:0000256" key="11">
    <source>
        <dbReference type="ARBA" id="ARBA00062948"/>
    </source>
</evidence>
<dbReference type="FunFam" id="3.40.50.300:FF:000205">
    <property type="entry name" value="ABC transporter B family member 4"/>
    <property type="match status" value="1"/>
</dbReference>
<feature type="transmembrane region" description="Helical" evidence="13">
    <location>
        <begin position="897"/>
        <end position="917"/>
    </location>
</feature>
<feature type="transmembrane region" description="Helical" evidence="13">
    <location>
        <begin position="1111"/>
        <end position="1135"/>
    </location>
</feature>
<dbReference type="RefSeq" id="XP_060458664.1">
    <property type="nucleotide sequence ID" value="XM_060602252.1"/>
</dbReference>
<name>A0AA48L7H6_9TREE</name>
<dbReference type="SUPFAM" id="SSF52540">
    <property type="entry name" value="P-loop containing nucleoside triphosphate hydrolases"/>
    <property type="match status" value="2"/>
</dbReference>